<dbReference type="RefSeq" id="WP_183212954.1">
    <property type="nucleotide sequence ID" value="NZ_JACHOR010000002.1"/>
</dbReference>
<comment type="caution">
    <text evidence="2">The sequence shown here is derived from an EMBL/GenBank/DDBJ whole genome shotgun (WGS) entry which is preliminary data.</text>
</comment>
<feature type="transmembrane region" description="Helical" evidence="1">
    <location>
        <begin position="7"/>
        <end position="25"/>
    </location>
</feature>
<accession>A0A7W9CIC0</accession>
<protein>
    <submittedName>
        <fullName evidence="2">Carotenoid 1,2-hydratase</fullName>
        <ecNumber evidence="2">4.2.1.131</ecNumber>
    </submittedName>
</protein>
<dbReference type="SUPFAM" id="SSF159245">
    <property type="entry name" value="AttH-like"/>
    <property type="match status" value="1"/>
</dbReference>
<dbReference type="CDD" id="cd21471">
    <property type="entry name" value="CrtC-like"/>
    <property type="match status" value="1"/>
</dbReference>
<sequence length="292" mass="32329">MSADRRFGLTVIAFVGSVFSPWYGWSGRGNPENHCAVNVALYGPGCARWAMTERGRKAVSRDAGSLSIGPSALSWEGDELVIQLDEITAPVPPMPSMPRPVRGEVRLRPRAMNTRAFTLDEAGGHVWHPLAPRADVSVSLIEPGLSWTGEGYLDHNRGLEPLEQAFEHWDWSRVHLSSDSAVLYDLMRRDGSAVSLAMRFGADAVPEPFEPPAIVRLPNTGWGMKRFTRSDPGGMAGVTETWEDTPFYSRSALKTRLLNDDAHGVHESLSLGRLRSPIVRTMLPFRMPRSLR</sequence>
<dbReference type="Proteomes" id="UP000545037">
    <property type="component" value="Unassembled WGS sequence"/>
</dbReference>
<evidence type="ECO:0000313" key="2">
    <source>
        <dbReference type="EMBL" id="MBB5746001.1"/>
    </source>
</evidence>
<dbReference type="EMBL" id="JACHOR010000002">
    <property type="protein sequence ID" value="MBB5746001.1"/>
    <property type="molecule type" value="Genomic_DNA"/>
</dbReference>
<dbReference type="AlphaFoldDB" id="A0A7W9CIC0"/>
<reference evidence="2 3" key="1">
    <citation type="submission" date="2020-08" db="EMBL/GenBank/DDBJ databases">
        <title>Genomic Encyclopedia of Type Strains, Phase IV (KMG-IV): sequencing the most valuable type-strain genomes for metagenomic binning, comparative biology and taxonomic classification.</title>
        <authorList>
            <person name="Goeker M."/>
        </authorList>
    </citation>
    <scope>NUCLEOTIDE SEQUENCE [LARGE SCALE GENOMIC DNA]</scope>
    <source>
        <strain evidence="2 3">DSM 4737</strain>
    </source>
</reference>
<organism evidence="2 3">
    <name type="scientific">Brevundimonas variabilis</name>
    <dbReference type="NCBI Taxonomy" id="74312"/>
    <lineage>
        <taxon>Bacteria</taxon>
        <taxon>Pseudomonadati</taxon>
        <taxon>Pseudomonadota</taxon>
        <taxon>Alphaproteobacteria</taxon>
        <taxon>Caulobacterales</taxon>
        <taxon>Caulobacteraceae</taxon>
        <taxon>Brevundimonas</taxon>
    </lineage>
</organism>
<name>A0A7W9CIC0_9CAUL</name>
<dbReference type="EC" id="4.2.1.131" evidence="2"/>
<dbReference type="GO" id="GO:0016829">
    <property type="term" value="F:lyase activity"/>
    <property type="evidence" value="ECO:0007669"/>
    <property type="project" value="UniProtKB-KW"/>
</dbReference>
<keyword evidence="1" id="KW-0812">Transmembrane</keyword>
<keyword evidence="3" id="KW-1185">Reference proteome</keyword>
<proteinExistence type="predicted"/>
<evidence type="ECO:0000313" key="3">
    <source>
        <dbReference type="Proteomes" id="UP000545037"/>
    </source>
</evidence>
<gene>
    <name evidence="2" type="ORF">GGR13_001585</name>
</gene>
<keyword evidence="1" id="KW-0472">Membrane</keyword>
<evidence type="ECO:0000256" key="1">
    <source>
        <dbReference type="SAM" id="Phobius"/>
    </source>
</evidence>
<keyword evidence="1" id="KW-1133">Transmembrane helix</keyword>
<keyword evidence="2" id="KW-0456">Lyase</keyword>